<evidence type="ECO:0000256" key="4">
    <source>
        <dbReference type="ARBA" id="ARBA00022898"/>
    </source>
</evidence>
<keyword evidence="3 6" id="KW-0808">Transferase</keyword>
<dbReference type="EMBL" id="DF820479">
    <property type="protein sequence ID" value="GAK61409.1"/>
    <property type="molecule type" value="Genomic_DNA"/>
</dbReference>
<dbReference type="STRING" id="1499967.U27_01309"/>
<dbReference type="InterPro" id="IPR015424">
    <property type="entry name" value="PyrdxlP-dep_Trfase"/>
</dbReference>
<dbReference type="PANTHER" id="PTHR43094">
    <property type="entry name" value="AMINOTRANSFERASE"/>
    <property type="match status" value="1"/>
</dbReference>
<evidence type="ECO:0000256" key="2">
    <source>
        <dbReference type="ARBA" id="ARBA00022576"/>
    </source>
</evidence>
<comment type="similarity">
    <text evidence="1 5">Belongs to the class-III pyridoxal-phosphate-dependent aminotransferase family.</text>
</comment>
<evidence type="ECO:0000256" key="3">
    <source>
        <dbReference type="ARBA" id="ARBA00022679"/>
    </source>
</evidence>
<evidence type="ECO:0000313" key="6">
    <source>
        <dbReference type="EMBL" id="GAK61409.1"/>
    </source>
</evidence>
<dbReference type="InterPro" id="IPR049704">
    <property type="entry name" value="Aminotrans_3_PPA_site"/>
</dbReference>
<dbReference type="PANTHER" id="PTHR43094:SF1">
    <property type="entry name" value="AMINOTRANSFERASE CLASS-III"/>
    <property type="match status" value="1"/>
</dbReference>
<protein>
    <submittedName>
        <fullName evidence="6">Probable aminotransferase</fullName>
    </submittedName>
</protein>
<dbReference type="Pfam" id="PF00202">
    <property type="entry name" value="Aminotran_3"/>
    <property type="match status" value="1"/>
</dbReference>
<evidence type="ECO:0000256" key="5">
    <source>
        <dbReference type="RuleBase" id="RU003560"/>
    </source>
</evidence>
<keyword evidence="4 5" id="KW-0663">Pyridoxal phosphate</keyword>
<dbReference type="HOGENOM" id="CLU_016922_4_0_0"/>
<evidence type="ECO:0000256" key="1">
    <source>
        <dbReference type="ARBA" id="ARBA00008954"/>
    </source>
</evidence>
<dbReference type="InterPro" id="IPR015421">
    <property type="entry name" value="PyrdxlP-dep_Trfase_major"/>
</dbReference>
<organism evidence="6">
    <name type="scientific">Vecturithrix granuli</name>
    <dbReference type="NCBI Taxonomy" id="1499967"/>
    <lineage>
        <taxon>Bacteria</taxon>
        <taxon>Candidatus Moduliflexota</taxon>
        <taxon>Candidatus Vecturitrichia</taxon>
        <taxon>Candidatus Vecturitrichales</taxon>
        <taxon>Candidatus Vecturitrichaceae</taxon>
        <taxon>Candidatus Vecturithrix</taxon>
    </lineage>
</organism>
<keyword evidence="7" id="KW-1185">Reference proteome</keyword>
<dbReference type="GO" id="GO:0008483">
    <property type="term" value="F:transaminase activity"/>
    <property type="evidence" value="ECO:0007669"/>
    <property type="project" value="UniProtKB-KW"/>
</dbReference>
<dbReference type="GO" id="GO:0030170">
    <property type="term" value="F:pyridoxal phosphate binding"/>
    <property type="evidence" value="ECO:0007669"/>
    <property type="project" value="InterPro"/>
</dbReference>
<dbReference type="SUPFAM" id="SSF53383">
    <property type="entry name" value="PLP-dependent transferases"/>
    <property type="match status" value="1"/>
</dbReference>
<name>A0A081CA04_VECG1</name>
<reference evidence="6" key="1">
    <citation type="journal article" date="2015" name="PeerJ">
        <title>First genomic representation of candidate bacterial phylum KSB3 points to enhanced environmental sensing as a trigger of wastewater bulking.</title>
        <authorList>
            <person name="Sekiguchi Y."/>
            <person name="Ohashi A."/>
            <person name="Parks D.H."/>
            <person name="Yamauchi T."/>
            <person name="Tyson G.W."/>
            <person name="Hugenholtz P."/>
        </authorList>
    </citation>
    <scope>NUCLEOTIDE SEQUENCE [LARGE SCALE GENOMIC DNA]</scope>
</reference>
<dbReference type="Proteomes" id="UP000030661">
    <property type="component" value="Unassembled WGS sequence"/>
</dbReference>
<dbReference type="Gene3D" id="3.90.1150.10">
    <property type="entry name" value="Aspartate Aminotransferase, domain 1"/>
    <property type="match status" value="1"/>
</dbReference>
<dbReference type="Gene3D" id="3.40.640.10">
    <property type="entry name" value="Type I PLP-dependent aspartate aminotransferase-like (Major domain)"/>
    <property type="match status" value="1"/>
</dbReference>
<dbReference type="eggNOG" id="COG0161">
    <property type="taxonomic scope" value="Bacteria"/>
</dbReference>
<evidence type="ECO:0000313" key="7">
    <source>
        <dbReference type="Proteomes" id="UP000030661"/>
    </source>
</evidence>
<dbReference type="InterPro" id="IPR005814">
    <property type="entry name" value="Aminotrans_3"/>
</dbReference>
<proteinExistence type="inferred from homology"/>
<dbReference type="AlphaFoldDB" id="A0A081CA04"/>
<dbReference type="PROSITE" id="PS00600">
    <property type="entry name" value="AA_TRANSFER_CLASS_3"/>
    <property type="match status" value="1"/>
</dbReference>
<gene>
    <name evidence="6" type="ORF">U27_01309</name>
</gene>
<dbReference type="CDD" id="cd00610">
    <property type="entry name" value="OAT_like"/>
    <property type="match status" value="1"/>
</dbReference>
<dbReference type="FunFam" id="3.40.640.10:FF:000014">
    <property type="entry name" value="Adenosylmethionine-8-amino-7-oxononanoate aminotransferase, probable"/>
    <property type="match status" value="1"/>
</dbReference>
<dbReference type="InterPro" id="IPR015422">
    <property type="entry name" value="PyrdxlP-dep_Trfase_small"/>
</dbReference>
<sequence length="454" mass="50224">MAEQQIPNLDGNFYRNLRKYYPTVDRGEGVYIWDTDGNRYIDGSGGACVVSIGHGVKEIREAMLKQADRISFAHGSHFTSEAAIECSEQVVSLMPSPELNKCYFLSEGSTAIETAVKLARQYWREAGKPDKFKTISRWTSYHGNTAGALALGGHTARRRHYQPLILHTPHIEPAYCYRCSFEKTPETCNLECADALERMLKYEGPDSVSAFIAEPVVGATAGALVPKDGYWQRIRAICDQYDVLIISDEVMAGVGRCGQNTALDNWNVVADMVVMAKGLSSGYIPLGAVVVKEKIWETIRRGSGAFVHGHTYSMNPLAMAVGAAVLKYVKEHDLVRKAREMGQYLLEQLHTLRNLEIVGDTRGIGMFCGVEFVRDQTTKTPFDPKLKVNAKVFQAAFQRGLITYPGSGGADGIQGDHTLICPPFIITREQVDTLITLLREAIETVTQELYVQGA</sequence>
<keyword evidence="2 6" id="KW-0032">Aminotransferase</keyword>
<dbReference type="NCBIfam" id="NF005685">
    <property type="entry name" value="PRK07483.1"/>
    <property type="match status" value="1"/>
</dbReference>
<accession>A0A081CA04</accession>